<feature type="domain" description="DUF4080" evidence="1">
    <location>
        <begin position="8"/>
        <end position="133"/>
    </location>
</feature>
<organism evidence="2">
    <name type="scientific">Clostridioides difficile</name>
    <name type="common">Peptoclostridium difficile</name>
    <dbReference type="NCBI Taxonomy" id="1496"/>
    <lineage>
        <taxon>Bacteria</taxon>
        <taxon>Bacillati</taxon>
        <taxon>Bacillota</taxon>
        <taxon>Clostridia</taxon>
        <taxon>Peptostreptococcales</taxon>
        <taxon>Peptostreptococcaceae</taxon>
        <taxon>Clostridioides</taxon>
    </lineage>
</organism>
<dbReference type="Pfam" id="PF13311">
    <property type="entry name" value="DUF4080"/>
    <property type="match status" value="1"/>
</dbReference>
<gene>
    <name evidence="2" type="ORF">NCTC13307_00845</name>
</gene>
<dbReference type="AlphaFoldDB" id="A0A381I6K7"/>
<sequence>MRFLPSIFDENGYFDLAQGKNQLYKILMDFYNEKINIDNDVFNDILKYDYISLGKTSNIPQFFNKLDVDDFKNKCHVFLQDNDNLSTYLPSFVDKPAKHIIKYVHFEPFRFNVVDLKNDINTEIREVENVVLFEYDDKKIFEKSKTHKVEI</sequence>
<evidence type="ECO:0000313" key="2">
    <source>
        <dbReference type="EMBL" id="SUY21757.1"/>
    </source>
</evidence>
<evidence type="ECO:0000259" key="1">
    <source>
        <dbReference type="Pfam" id="PF13311"/>
    </source>
</evidence>
<dbReference type="InterPro" id="IPR025288">
    <property type="entry name" value="DUF4080"/>
</dbReference>
<protein>
    <submittedName>
        <fullName evidence="2">Adenosylcobamide-dependent radical SAM protein</fullName>
    </submittedName>
</protein>
<proteinExistence type="predicted"/>
<dbReference type="EMBL" id="UFWD01000001">
    <property type="protein sequence ID" value="SUY21757.1"/>
    <property type="molecule type" value="Genomic_DNA"/>
</dbReference>
<accession>A0A381I6K7</accession>
<name>A0A381I6K7_CLODI</name>
<reference evidence="2" key="1">
    <citation type="submission" date="2018-06" db="EMBL/GenBank/DDBJ databases">
        <authorList>
            <consortium name="Pathogen Informatics"/>
            <person name="Doyle S."/>
        </authorList>
    </citation>
    <scope>NUCLEOTIDE SEQUENCE</scope>
    <source>
        <strain evidence="2">NCTC13307</strain>
    </source>
</reference>